<comment type="caution">
    <text evidence="1">The sequence shown here is derived from an EMBL/GenBank/DDBJ whole genome shotgun (WGS) entry which is preliminary data.</text>
</comment>
<proteinExistence type="predicted"/>
<organism evidence="1 2">
    <name type="scientific">Paenibacillus eucommiae</name>
    <dbReference type="NCBI Taxonomy" id="1355755"/>
    <lineage>
        <taxon>Bacteria</taxon>
        <taxon>Bacillati</taxon>
        <taxon>Bacillota</taxon>
        <taxon>Bacilli</taxon>
        <taxon>Bacillales</taxon>
        <taxon>Paenibacillaceae</taxon>
        <taxon>Paenibacillus</taxon>
    </lineage>
</organism>
<name>A0ABS4IW79_9BACL</name>
<dbReference type="Proteomes" id="UP001519287">
    <property type="component" value="Unassembled WGS sequence"/>
</dbReference>
<sequence>MKSHICFHVIVAFVNVNGYNWNVGREYADRCSRGHYGQVERINFAALASTKPTFEALAKPLDSFLFGQYGRAHIQ</sequence>
<accession>A0ABS4IW79</accession>
<evidence type="ECO:0000313" key="2">
    <source>
        <dbReference type="Proteomes" id="UP001519287"/>
    </source>
</evidence>
<protein>
    <submittedName>
        <fullName evidence="1">Uncharacterized protein</fullName>
    </submittedName>
</protein>
<evidence type="ECO:0000313" key="1">
    <source>
        <dbReference type="EMBL" id="MBP1991853.1"/>
    </source>
</evidence>
<keyword evidence="2" id="KW-1185">Reference proteome</keyword>
<dbReference type="EMBL" id="JAGGLB010000010">
    <property type="protein sequence ID" value="MBP1991853.1"/>
    <property type="molecule type" value="Genomic_DNA"/>
</dbReference>
<reference evidence="1 2" key="1">
    <citation type="submission" date="2021-03" db="EMBL/GenBank/DDBJ databases">
        <title>Genomic Encyclopedia of Type Strains, Phase IV (KMG-IV): sequencing the most valuable type-strain genomes for metagenomic binning, comparative biology and taxonomic classification.</title>
        <authorList>
            <person name="Goeker M."/>
        </authorList>
    </citation>
    <scope>NUCLEOTIDE SEQUENCE [LARGE SCALE GENOMIC DNA]</scope>
    <source>
        <strain evidence="1 2">DSM 26048</strain>
    </source>
</reference>
<gene>
    <name evidence="1" type="ORF">J2Z66_003460</name>
</gene>